<gene>
    <name evidence="15" type="ORF">CAMP_LOCUS17067</name>
</gene>
<keyword evidence="7 11" id="KW-0238">DNA-binding</keyword>
<organism evidence="15 16">
    <name type="scientific">Caenorhabditis angaria</name>
    <dbReference type="NCBI Taxonomy" id="860376"/>
    <lineage>
        <taxon>Eukaryota</taxon>
        <taxon>Metazoa</taxon>
        <taxon>Ecdysozoa</taxon>
        <taxon>Nematoda</taxon>
        <taxon>Chromadorea</taxon>
        <taxon>Rhabditida</taxon>
        <taxon>Rhabditina</taxon>
        <taxon>Rhabditomorpha</taxon>
        <taxon>Rhabditoidea</taxon>
        <taxon>Rhabditidae</taxon>
        <taxon>Peloderinae</taxon>
        <taxon>Caenorhabditis</taxon>
    </lineage>
</organism>
<dbReference type="PANTHER" id="PTHR46587:SF5">
    <property type="entry name" value="NUCLEAR HORMONE RECEPTOR FAMILY"/>
    <property type="match status" value="1"/>
</dbReference>
<comment type="similarity">
    <text evidence="2 11">Belongs to the nuclear hormone receptor family.</text>
</comment>
<dbReference type="InterPro" id="IPR013088">
    <property type="entry name" value="Znf_NHR/GATA"/>
</dbReference>
<feature type="domain" description="Nuclear receptor" evidence="13">
    <location>
        <begin position="7"/>
        <end position="82"/>
    </location>
</feature>
<keyword evidence="8 11" id="KW-0804">Transcription</keyword>
<proteinExistence type="inferred from homology"/>
<comment type="caution">
    <text evidence="15">The sequence shown here is derived from an EMBL/GenBank/DDBJ whole genome shotgun (WGS) entry which is preliminary data.</text>
</comment>
<keyword evidence="5 11" id="KW-0862">Zinc</keyword>
<dbReference type="Gene3D" id="3.30.50.10">
    <property type="entry name" value="Erythroid Transcription Factor GATA-1, subunit A"/>
    <property type="match status" value="1"/>
</dbReference>
<evidence type="ECO:0000313" key="15">
    <source>
        <dbReference type="EMBL" id="CAI5454430.1"/>
    </source>
</evidence>
<dbReference type="EMBL" id="CANHGI010000006">
    <property type="protein sequence ID" value="CAI5454430.1"/>
    <property type="molecule type" value="Genomic_DNA"/>
</dbReference>
<evidence type="ECO:0000256" key="8">
    <source>
        <dbReference type="ARBA" id="ARBA00023163"/>
    </source>
</evidence>
<evidence type="ECO:0000256" key="2">
    <source>
        <dbReference type="ARBA" id="ARBA00005993"/>
    </source>
</evidence>
<dbReference type="AlphaFoldDB" id="A0A9P1J0I4"/>
<dbReference type="Proteomes" id="UP001152747">
    <property type="component" value="Unassembled WGS sequence"/>
</dbReference>
<dbReference type="Pfam" id="PF00105">
    <property type="entry name" value="zf-C4"/>
    <property type="match status" value="1"/>
</dbReference>
<dbReference type="InterPro" id="IPR035500">
    <property type="entry name" value="NHR-like_dom_sf"/>
</dbReference>
<feature type="compositionally biased region" description="Polar residues" evidence="12">
    <location>
        <begin position="99"/>
        <end position="117"/>
    </location>
</feature>
<dbReference type="PRINTS" id="PR00047">
    <property type="entry name" value="STROIDFINGER"/>
</dbReference>
<accession>A0A9P1J0I4</accession>
<evidence type="ECO:0000256" key="1">
    <source>
        <dbReference type="ARBA" id="ARBA00004123"/>
    </source>
</evidence>
<dbReference type="PROSITE" id="PS51843">
    <property type="entry name" value="NR_LBD"/>
    <property type="match status" value="1"/>
</dbReference>
<dbReference type="InterPro" id="IPR001628">
    <property type="entry name" value="Znf_hrmn_rcpt"/>
</dbReference>
<keyword evidence="10 11" id="KW-0539">Nucleus</keyword>
<keyword evidence="4 11" id="KW-0863">Zinc-finger</keyword>
<keyword evidence="6 11" id="KW-0805">Transcription regulation</keyword>
<feature type="compositionally biased region" description="Polar residues" evidence="12">
    <location>
        <begin position="170"/>
        <end position="186"/>
    </location>
</feature>
<evidence type="ECO:0000256" key="7">
    <source>
        <dbReference type="ARBA" id="ARBA00023125"/>
    </source>
</evidence>
<dbReference type="PROSITE" id="PS51030">
    <property type="entry name" value="NUCLEAR_REC_DBD_2"/>
    <property type="match status" value="1"/>
</dbReference>
<comment type="subcellular location">
    <subcellularLocation>
        <location evidence="1 11">Nucleus</location>
    </subcellularLocation>
</comment>
<evidence type="ECO:0000256" key="9">
    <source>
        <dbReference type="ARBA" id="ARBA00023170"/>
    </source>
</evidence>
<protein>
    <submittedName>
        <fullName evidence="15">Uncharacterized protein</fullName>
    </submittedName>
</protein>
<dbReference type="PANTHER" id="PTHR46587">
    <property type="entry name" value="NUCLEAR HORMONE RECEPTOR FAMILY"/>
    <property type="match status" value="1"/>
</dbReference>
<dbReference type="SMART" id="SM00399">
    <property type="entry name" value="ZnF_C4"/>
    <property type="match status" value="1"/>
</dbReference>
<dbReference type="OrthoDB" id="6159439at2759"/>
<evidence type="ECO:0000256" key="5">
    <source>
        <dbReference type="ARBA" id="ARBA00022833"/>
    </source>
</evidence>
<evidence type="ECO:0000256" key="10">
    <source>
        <dbReference type="ARBA" id="ARBA00023242"/>
    </source>
</evidence>
<evidence type="ECO:0000256" key="12">
    <source>
        <dbReference type="SAM" id="MobiDB-lite"/>
    </source>
</evidence>
<feature type="domain" description="NR LBD" evidence="14">
    <location>
        <begin position="156"/>
        <end position="449"/>
    </location>
</feature>
<dbReference type="CDD" id="cd06960">
    <property type="entry name" value="NR_DBD_HNF4A"/>
    <property type="match status" value="1"/>
</dbReference>
<dbReference type="Gene3D" id="1.10.565.10">
    <property type="entry name" value="Retinoid X Receptor"/>
    <property type="match status" value="1"/>
</dbReference>
<evidence type="ECO:0000256" key="11">
    <source>
        <dbReference type="RuleBase" id="RU004334"/>
    </source>
</evidence>
<dbReference type="InterPro" id="IPR049636">
    <property type="entry name" value="HNF4-like_DBD"/>
</dbReference>
<dbReference type="Pfam" id="PF00104">
    <property type="entry name" value="Hormone_recep"/>
    <property type="match status" value="1"/>
</dbReference>
<sequence>MKDEYSTQECSICSAQADGMHYGALSCRSCNAFFRRTVVEKAKYECKHSKNCKINSDDRCSCRYCRYMKCIEAGMRVEAVQPRRDPTGSQKDRRKRMSNKISSSQSPCGSANSSFSSDQNISNGSFSIVDAIKTEFGFSNPHRNSLSNDIFATNDKLSKIVKTELEDEQTASTSGGSEKVSRMNTPNDDDQQEFRHLVFSYGEHQRIMQLSFSTVEQFLDELENGQKLRAMDATDVNKLSAVELTGLLYWIEKMRPYRDLPADDKSMLLKRYSVRKLSLDHFYSASKHPTNCEAGEFVMNNYTFVPSDRTGFELPDDDEKQIEAKKLTFAPTYSRFWNNVIIPFVKLRITDAEIVYLHILLLWSQTNNEHVTQQTRDIMKQRRDWAMCRLFDWYHEHDYEEPGVRFGQITLILGEIEIICDMHCQDFQVAKLFEFCDMSKFWYESLCYAPCNTNTVKFDPNLFESLKTFTAISVIETHGGVPPTKQQTDQAWQKLNNFQSPVRPVAAAGVSGLMPSTSVLSCDQQLLEVEKKLQEEYVRNLATQNYQQQLQFRQQQQLQLQQQLQQQNLTNGFEFNPNYSAMVFNQSDIA</sequence>
<evidence type="ECO:0000259" key="14">
    <source>
        <dbReference type="PROSITE" id="PS51843"/>
    </source>
</evidence>
<keyword evidence="16" id="KW-1185">Reference proteome</keyword>
<evidence type="ECO:0000256" key="6">
    <source>
        <dbReference type="ARBA" id="ARBA00023015"/>
    </source>
</evidence>
<dbReference type="PROSITE" id="PS00031">
    <property type="entry name" value="NUCLEAR_REC_DBD_1"/>
    <property type="match status" value="1"/>
</dbReference>
<keyword evidence="3 11" id="KW-0479">Metal-binding</keyword>
<dbReference type="FunFam" id="3.30.50.10:FF:000030">
    <property type="entry name" value="Nuclear Hormone Receptor family"/>
    <property type="match status" value="1"/>
</dbReference>
<dbReference type="GO" id="GO:0008270">
    <property type="term" value="F:zinc ion binding"/>
    <property type="evidence" value="ECO:0007669"/>
    <property type="project" value="UniProtKB-KW"/>
</dbReference>
<evidence type="ECO:0000313" key="16">
    <source>
        <dbReference type="Proteomes" id="UP001152747"/>
    </source>
</evidence>
<dbReference type="InterPro" id="IPR000536">
    <property type="entry name" value="Nucl_hrmn_rcpt_lig-bd"/>
</dbReference>
<reference evidence="15" key="1">
    <citation type="submission" date="2022-11" db="EMBL/GenBank/DDBJ databases">
        <authorList>
            <person name="Kikuchi T."/>
        </authorList>
    </citation>
    <scope>NUCLEOTIDE SEQUENCE</scope>
    <source>
        <strain evidence="15">PS1010</strain>
    </source>
</reference>
<feature type="region of interest" description="Disordered" evidence="12">
    <location>
        <begin position="165"/>
        <end position="189"/>
    </location>
</feature>
<feature type="region of interest" description="Disordered" evidence="12">
    <location>
        <begin position="81"/>
        <end position="117"/>
    </location>
</feature>
<dbReference type="SMART" id="SM00430">
    <property type="entry name" value="HOLI"/>
    <property type="match status" value="1"/>
</dbReference>
<dbReference type="SUPFAM" id="SSF48508">
    <property type="entry name" value="Nuclear receptor ligand-binding domain"/>
    <property type="match status" value="1"/>
</dbReference>
<name>A0A9P1J0I4_9PELO</name>
<dbReference type="SUPFAM" id="SSF57716">
    <property type="entry name" value="Glucocorticoid receptor-like (DNA-binding domain)"/>
    <property type="match status" value="1"/>
</dbReference>
<evidence type="ECO:0000256" key="3">
    <source>
        <dbReference type="ARBA" id="ARBA00022723"/>
    </source>
</evidence>
<keyword evidence="9 11" id="KW-0675">Receptor</keyword>
<evidence type="ECO:0000259" key="13">
    <source>
        <dbReference type="PROSITE" id="PS51030"/>
    </source>
</evidence>
<dbReference type="GO" id="GO:0000978">
    <property type="term" value="F:RNA polymerase II cis-regulatory region sequence-specific DNA binding"/>
    <property type="evidence" value="ECO:0007669"/>
    <property type="project" value="InterPro"/>
</dbReference>
<evidence type="ECO:0000256" key="4">
    <source>
        <dbReference type="ARBA" id="ARBA00022771"/>
    </source>
</evidence>
<dbReference type="GO" id="GO:0005634">
    <property type="term" value="C:nucleus"/>
    <property type="evidence" value="ECO:0007669"/>
    <property type="project" value="UniProtKB-SubCell"/>
</dbReference>
<dbReference type="GO" id="GO:0003700">
    <property type="term" value="F:DNA-binding transcription factor activity"/>
    <property type="evidence" value="ECO:0007669"/>
    <property type="project" value="InterPro"/>
</dbReference>